<dbReference type="RefSeq" id="WP_013655771.1">
    <property type="nucleotide sequence ID" value="NC_015275.1"/>
</dbReference>
<evidence type="ECO:0000313" key="2">
    <source>
        <dbReference type="EMBL" id="ADZ82470.1"/>
    </source>
</evidence>
<dbReference type="Pfam" id="PF04266">
    <property type="entry name" value="ASCH"/>
    <property type="match status" value="1"/>
</dbReference>
<dbReference type="Gene3D" id="2.30.130.30">
    <property type="entry name" value="Hypothetical protein"/>
    <property type="match status" value="1"/>
</dbReference>
<keyword evidence="3" id="KW-1185">Reference proteome</keyword>
<gene>
    <name evidence="2" type="ordered locus">Clole_0737</name>
</gene>
<reference evidence="2 3" key="1">
    <citation type="journal article" date="2011" name="J. Bacteriol.">
        <title>Complete genome sequence of the cellulose-degrading bacterium Cellulosilyticum lentocellum.</title>
        <authorList>
            <consortium name="US DOE Joint Genome Institute"/>
            <person name="Miller D.A."/>
            <person name="Suen G."/>
            <person name="Bruce D."/>
            <person name="Copeland A."/>
            <person name="Cheng J.F."/>
            <person name="Detter C."/>
            <person name="Goodwin L.A."/>
            <person name="Han C.S."/>
            <person name="Hauser L.J."/>
            <person name="Land M.L."/>
            <person name="Lapidus A."/>
            <person name="Lucas S."/>
            <person name="Meincke L."/>
            <person name="Pitluck S."/>
            <person name="Tapia R."/>
            <person name="Teshima H."/>
            <person name="Woyke T."/>
            <person name="Fox B.G."/>
            <person name="Angert E.R."/>
            <person name="Currie C.R."/>
        </authorList>
    </citation>
    <scope>NUCLEOTIDE SEQUENCE [LARGE SCALE GENOMIC DNA]</scope>
    <source>
        <strain evidence="3">ATCC 49066 / DSM 5427 / NCIMB 11756 / RHM5</strain>
    </source>
</reference>
<organism evidence="2 3">
    <name type="scientific">Cellulosilyticum lentocellum (strain ATCC 49066 / DSM 5427 / NCIMB 11756 / RHM5)</name>
    <name type="common">Clostridium lentocellum</name>
    <dbReference type="NCBI Taxonomy" id="642492"/>
    <lineage>
        <taxon>Bacteria</taxon>
        <taxon>Bacillati</taxon>
        <taxon>Bacillota</taxon>
        <taxon>Clostridia</taxon>
        <taxon>Lachnospirales</taxon>
        <taxon>Cellulosilyticaceae</taxon>
        <taxon>Cellulosilyticum</taxon>
    </lineage>
</organism>
<dbReference type="InterPro" id="IPR015947">
    <property type="entry name" value="PUA-like_sf"/>
</dbReference>
<dbReference type="eggNOG" id="COG4933">
    <property type="taxonomic scope" value="Bacteria"/>
</dbReference>
<dbReference type="AlphaFoldDB" id="F2JNX2"/>
<dbReference type="EMBL" id="CP002582">
    <property type="protein sequence ID" value="ADZ82470.1"/>
    <property type="molecule type" value="Genomic_DNA"/>
</dbReference>
<dbReference type="STRING" id="642492.Clole_0737"/>
<dbReference type="InterPro" id="IPR007374">
    <property type="entry name" value="ASCH_domain"/>
</dbReference>
<accession>F2JNX2</accession>
<dbReference type="SUPFAM" id="SSF88697">
    <property type="entry name" value="PUA domain-like"/>
    <property type="match status" value="1"/>
</dbReference>
<evidence type="ECO:0000259" key="1">
    <source>
        <dbReference type="Pfam" id="PF04266"/>
    </source>
</evidence>
<protein>
    <submittedName>
        <fullName evidence="2">ASCH domain protein</fullName>
    </submittedName>
</protein>
<dbReference type="Proteomes" id="UP000008467">
    <property type="component" value="Chromosome"/>
</dbReference>
<dbReference type="HOGENOM" id="CLU_154670_1_0_9"/>
<sequence>MDGLIIKTPYIDWILKGEKTIELRGFNTRKRGKIALIESGTGCVVGTVEITNAFEIATKSQYEKLRLRHCVGAERKDIRYKRLWAWELEKPEMFEEPIPYEQQKGQQVWVKNALR</sequence>
<dbReference type="KEGG" id="cle:Clole_0737"/>
<name>F2JNX2_CELLD</name>
<evidence type="ECO:0000313" key="3">
    <source>
        <dbReference type="Proteomes" id="UP000008467"/>
    </source>
</evidence>
<proteinExistence type="predicted"/>
<feature type="domain" description="ASCH" evidence="1">
    <location>
        <begin position="5"/>
        <end position="65"/>
    </location>
</feature>